<proteinExistence type="predicted"/>
<evidence type="ECO:0000256" key="3">
    <source>
        <dbReference type="SAM" id="SignalP"/>
    </source>
</evidence>
<reference evidence="4" key="1">
    <citation type="submission" date="2022-05" db="EMBL/GenBank/DDBJ databases">
        <title>Jatrophihabitans sp. SB3-54 whole genome sequence.</title>
        <authorList>
            <person name="Suh M.K."/>
            <person name="Eom M.K."/>
            <person name="Kim J.S."/>
            <person name="Kim H.S."/>
            <person name="Do H.E."/>
            <person name="Shin Y.K."/>
            <person name="Lee J.-S."/>
        </authorList>
    </citation>
    <scope>NUCLEOTIDE SEQUENCE</scope>
    <source>
        <strain evidence="4">SB3-54</strain>
    </source>
</reference>
<dbReference type="RefSeq" id="WP_269441838.1">
    <property type="nucleotide sequence ID" value="NZ_CP097463.1"/>
</dbReference>
<keyword evidence="1 3" id="KW-0732">Signal</keyword>
<feature type="region of interest" description="Disordered" evidence="2">
    <location>
        <begin position="97"/>
        <end position="148"/>
    </location>
</feature>
<dbReference type="Pfam" id="PF08139">
    <property type="entry name" value="LPAM_1"/>
    <property type="match status" value="1"/>
</dbReference>
<feature type="signal peptide" evidence="3">
    <location>
        <begin position="1"/>
        <end position="20"/>
    </location>
</feature>
<dbReference type="InterPro" id="IPR012640">
    <property type="entry name" value="Membr_lipoprot_lipid_attach_CS"/>
</dbReference>
<name>A0ABY7JRZ8_9ACTN</name>
<evidence type="ECO:0000313" key="5">
    <source>
        <dbReference type="Proteomes" id="UP001164693"/>
    </source>
</evidence>
<feature type="chain" id="PRO_5045819037" evidence="3">
    <location>
        <begin position="21"/>
        <end position="148"/>
    </location>
</feature>
<feature type="compositionally biased region" description="Basic residues" evidence="2">
    <location>
        <begin position="129"/>
        <end position="148"/>
    </location>
</feature>
<evidence type="ECO:0000256" key="1">
    <source>
        <dbReference type="ARBA" id="ARBA00022729"/>
    </source>
</evidence>
<sequence length="148" mass="14946">MRRVLATLVLAAVLTGCASAPSPTAPELSARARTQLQTDVLAVARAAARHDPTAARAALADLSSDLTALRAAGALSPARAAQIAALVTKVRAQLTTAATRTASPSPVVAPVDRKSAVIRQPAPTTTPKPKAKPKPKGHGHGRGPGHNG</sequence>
<dbReference type="PROSITE" id="PS51257">
    <property type="entry name" value="PROKAR_LIPOPROTEIN"/>
    <property type="match status" value="1"/>
</dbReference>
<organism evidence="4 5">
    <name type="scientific">Jatrophihabitans cynanchi</name>
    <dbReference type="NCBI Taxonomy" id="2944128"/>
    <lineage>
        <taxon>Bacteria</taxon>
        <taxon>Bacillati</taxon>
        <taxon>Actinomycetota</taxon>
        <taxon>Actinomycetes</taxon>
        <taxon>Jatrophihabitantales</taxon>
        <taxon>Jatrophihabitantaceae</taxon>
        <taxon>Jatrophihabitans</taxon>
    </lineage>
</organism>
<dbReference type="EMBL" id="CP097463">
    <property type="protein sequence ID" value="WAX55331.1"/>
    <property type="molecule type" value="Genomic_DNA"/>
</dbReference>
<dbReference type="Proteomes" id="UP001164693">
    <property type="component" value="Chromosome"/>
</dbReference>
<keyword evidence="4" id="KW-0449">Lipoprotein</keyword>
<evidence type="ECO:0000256" key="2">
    <source>
        <dbReference type="SAM" id="MobiDB-lite"/>
    </source>
</evidence>
<protein>
    <submittedName>
        <fullName evidence="4">Lipoprotein</fullName>
    </submittedName>
</protein>
<keyword evidence="5" id="KW-1185">Reference proteome</keyword>
<evidence type="ECO:0000313" key="4">
    <source>
        <dbReference type="EMBL" id="WAX55331.1"/>
    </source>
</evidence>
<gene>
    <name evidence="4" type="ORF">M6B22_12315</name>
</gene>
<accession>A0ABY7JRZ8</accession>